<keyword evidence="4" id="KW-1185">Reference proteome</keyword>
<evidence type="ECO:0000313" key="4">
    <source>
        <dbReference type="Proteomes" id="UP001457282"/>
    </source>
</evidence>
<dbReference type="PANTHER" id="PTHR47926">
    <property type="entry name" value="PENTATRICOPEPTIDE REPEAT-CONTAINING PROTEIN"/>
    <property type="match status" value="1"/>
</dbReference>
<dbReference type="InterPro" id="IPR011990">
    <property type="entry name" value="TPR-like_helical_dom_sf"/>
</dbReference>
<proteinExistence type="predicted"/>
<dbReference type="AlphaFoldDB" id="A0AAW1W985"/>
<dbReference type="PROSITE" id="PS51375">
    <property type="entry name" value="PPR"/>
    <property type="match status" value="3"/>
</dbReference>
<dbReference type="Pfam" id="PF01535">
    <property type="entry name" value="PPR"/>
    <property type="match status" value="4"/>
</dbReference>
<name>A0AAW1W985_RUBAR</name>
<dbReference type="InterPro" id="IPR046960">
    <property type="entry name" value="PPR_At4g14850-like_plant"/>
</dbReference>
<accession>A0AAW1W985</accession>
<dbReference type="GO" id="GO:0009451">
    <property type="term" value="P:RNA modification"/>
    <property type="evidence" value="ECO:0007669"/>
    <property type="project" value="InterPro"/>
</dbReference>
<organism evidence="3 4">
    <name type="scientific">Rubus argutus</name>
    <name type="common">Southern blackberry</name>
    <dbReference type="NCBI Taxonomy" id="59490"/>
    <lineage>
        <taxon>Eukaryota</taxon>
        <taxon>Viridiplantae</taxon>
        <taxon>Streptophyta</taxon>
        <taxon>Embryophyta</taxon>
        <taxon>Tracheophyta</taxon>
        <taxon>Spermatophyta</taxon>
        <taxon>Magnoliopsida</taxon>
        <taxon>eudicotyledons</taxon>
        <taxon>Gunneridae</taxon>
        <taxon>Pentapetalae</taxon>
        <taxon>rosids</taxon>
        <taxon>fabids</taxon>
        <taxon>Rosales</taxon>
        <taxon>Rosaceae</taxon>
        <taxon>Rosoideae</taxon>
        <taxon>Rosoideae incertae sedis</taxon>
        <taxon>Rubus</taxon>
    </lineage>
</organism>
<dbReference type="InterPro" id="IPR002885">
    <property type="entry name" value="PPR_rpt"/>
</dbReference>
<feature type="repeat" description="PPR" evidence="2">
    <location>
        <begin position="113"/>
        <end position="147"/>
    </location>
</feature>
<reference evidence="3 4" key="1">
    <citation type="journal article" date="2023" name="G3 (Bethesda)">
        <title>A chromosome-length genome assembly and annotation of blackberry (Rubus argutus, cv. 'Hillquist').</title>
        <authorList>
            <person name="Bruna T."/>
            <person name="Aryal R."/>
            <person name="Dudchenko O."/>
            <person name="Sargent D.J."/>
            <person name="Mead D."/>
            <person name="Buti M."/>
            <person name="Cavallini A."/>
            <person name="Hytonen T."/>
            <person name="Andres J."/>
            <person name="Pham M."/>
            <person name="Weisz D."/>
            <person name="Mascagni F."/>
            <person name="Usai G."/>
            <person name="Natali L."/>
            <person name="Bassil N."/>
            <person name="Fernandez G.E."/>
            <person name="Lomsadze A."/>
            <person name="Armour M."/>
            <person name="Olukolu B."/>
            <person name="Poorten T."/>
            <person name="Britton C."/>
            <person name="Davik J."/>
            <person name="Ashrafi H."/>
            <person name="Aiden E.L."/>
            <person name="Borodovsky M."/>
            <person name="Worthington M."/>
        </authorList>
    </citation>
    <scope>NUCLEOTIDE SEQUENCE [LARGE SCALE GENOMIC DNA]</scope>
    <source>
        <strain evidence="3">PI 553951</strain>
    </source>
</reference>
<dbReference type="EMBL" id="JBEDUW010000006">
    <property type="protein sequence ID" value="KAK9921307.1"/>
    <property type="molecule type" value="Genomic_DNA"/>
</dbReference>
<dbReference type="PANTHER" id="PTHR47926:SF503">
    <property type="entry name" value="PENTATRICOPEPTIDE REPEAT-CONTAINING PROTEIN"/>
    <property type="match status" value="1"/>
</dbReference>
<feature type="repeat" description="PPR" evidence="2">
    <location>
        <begin position="214"/>
        <end position="248"/>
    </location>
</feature>
<evidence type="ECO:0008006" key="5">
    <source>
        <dbReference type="Google" id="ProtNLM"/>
    </source>
</evidence>
<evidence type="ECO:0000256" key="2">
    <source>
        <dbReference type="PROSITE-ProRule" id="PRU00708"/>
    </source>
</evidence>
<dbReference type="FunFam" id="1.25.40.10:FF:000090">
    <property type="entry name" value="Pentatricopeptide repeat-containing protein, chloroplastic"/>
    <property type="match status" value="1"/>
</dbReference>
<sequence>MTTTSTTLWNTRLRELAKQCLFSESLNVYRQMLRFGHPPNASTFPFALKSCAALSLPITGYYSIPMFSKPGVEVNSVTMLGLIPGCAAPVHLSLGMCLHGSSVKCGLDVDFSGLITWNAMISGYAQNGLATHVLNLYREMESCGVCPDPVTLVGVLSSCTHLGAHGVGHEVERRIESCGFGSNPYLKNALINMYARCGNLVKAHAIFNTMPGKSLISWTAIISGYGMHGHGEIALELFDEMITSGIRPDKAVFVTALSACSHAGLTDEGLEYFAAMEKQYRLQPGPEHYSCMVDLLGRAGRLMEAKELIGSMQVKPDGGVWGALLGACKIHKM</sequence>
<dbReference type="Proteomes" id="UP001457282">
    <property type="component" value="Unassembled WGS sequence"/>
</dbReference>
<dbReference type="Pfam" id="PF13041">
    <property type="entry name" value="PPR_2"/>
    <property type="match status" value="1"/>
</dbReference>
<dbReference type="Gene3D" id="1.25.40.10">
    <property type="entry name" value="Tetratricopeptide repeat domain"/>
    <property type="match status" value="2"/>
</dbReference>
<dbReference type="NCBIfam" id="TIGR00756">
    <property type="entry name" value="PPR"/>
    <property type="match status" value="5"/>
</dbReference>
<evidence type="ECO:0000256" key="1">
    <source>
        <dbReference type="ARBA" id="ARBA00022737"/>
    </source>
</evidence>
<keyword evidence="1" id="KW-0677">Repeat</keyword>
<comment type="caution">
    <text evidence="3">The sequence shown here is derived from an EMBL/GenBank/DDBJ whole genome shotgun (WGS) entry which is preliminary data.</text>
</comment>
<dbReference type="GO" id="GO:0003723">
    <property type="term" value="F:RNA binding"/>
    <property type="evidence" value="ECO:0007669"/>
    <property type="project" value="InterPro"/>
</dbReference>
<evidence type="ECO:0000313" key="3">
    <source>
        <dbReference type="EMBL" id="KAK9921307.1"/>
    </source>
</evidence>
<feature type="repeat" description="PPR" evidence="2">
    <location>
        <begin position="5"/>
        <end position="39"/>
    </location>
</feature>
<gene>
    <name evidence="3" type="ORF">M0R45_029822</name>
</gene>
<protein>
    <recommendedName>
        <fullName evidence="5">Pentatricopeptide repeat-containing protein</fullName>
    </recommendedName>
</protein>